<accession>A0A812EV62</accession>
<gene>
    <name evidence="1" type="ORF">NUZ5A_50030</name>
</gene>
<organism evidence="1 2">
    <name type="scientific">Candidatus Nitrosotenuis uzonensis</name>
    <dbReference type="NCBI Taxonomy" id="1407055"/>
    <lineage>
        <taxon>Archaea</taxon>
        <taxon>Nitrososphaerota</taxon>
        <taxon>Candidatus Nitrosotenuis</taxon>
    </lineage>
</organism>
<dbReference type="Proteomes" id="UP000655759">
    <property type="component" value="Unassembled WGS sequence"/>
</dbReference>
<evidence type="ECO:0000313" key="1">
    <source>
        <dbReference type="EMBL" id="CAE6492427.1"/>
    </source>
</evidence>
<proteinExistence type="predicted"/>
<sequence length="89" mass="10331">MPQCGTHSHIIYRIIDDMSTIQIQREWQPEPAKSLVQNYPEKEGAKFYPKQRCIICSIPKVPYIFGQEKTPLVMACPKCGHKSWAEIRI</sequence>
<protein>
    <submittedName>
        <fullName evidence="1">Uncharacterized protein</fullName>
    </submittedName>
</protein>
<comment type="caution">
    <text evidence="1">The sequence shown here is derived from an EMBL/GenBank/DDBJ whole genome shotgun (WGS) entry which is preliminary data.</text>
</comment>
<name>A0A812EV62_9ARCH</name>
<dbReference type="AlphaFoldDB" id="A0A812EV62"/>
<reference evidence="1" key="1">
    <citation type="submission" date="2021-02" db="EMBL/GenBank/DDBJ databases">
        <authorList>
            <person name="Han P."/>
        </authorList>
    </citation>
    <scope>NUCLEOTIDE SEQUENCE</scope>
    <source>
        <strain evidence="1">Candidatus Nitrosotenuis uzonensis 5A</strain>
    </source>
</reference>
<dbReference type="EMBL" id="CAJNAQ010000005">
    <property type="protein sequence ID" value="CAE6492427.1"/>
    <property type="molecule type" value="Genomic_DNA"/>
</dbReference>
<evidence type="ECO:0000313" key="2">
    <source>
        <dbReference type="Proteomes" id="UP000655759"/>
    </source>
</evidence>